<proteinExistence type="predicted"/>
<organism evidence="2 3">
    <name type="scientific">Nocardioides fonticola</name>
    <dbReference type="NCBI Taxonomy" id="450363"/>
    <lineage>
        <taxon>Bacteria</taxon>
        <taxon>Bacillati</taxon>
        <taxon>Actinomycetota</taxon>
        <taxon>Actinomycetes</taxon>
        <taxon>Propionibacteriales</taxon>
        <taxon>Nocardioidaceae</taxon>
        <taxon>Nocardioides</taxon>
    </lineage>
</organism>
<reference evidence="3" key="1">
    <citation type="journal article" date="2019" name="Int. J. Syst. Evol. Microbiol.">
        <title>The Global Catalogue of Microorganisms (GCM) 10K type strain sequencing project: providing services to taxonomists for standard genome sequencing and annotation.</title>
        <authorList>
            <consortium name="The Broad Institute Genomics Platform"/>
            <consortium name="The Broad Institute Genome Sequencing Center for Infectious Disease"/>
            <person name="Wu L."/>
            <person name="Ma J."/>
        </authorList>
    </citation>
    <scope>NUCLEOTIDE SEQUENCE [LARGE SCALE GENOMIC DNA]</scope>
    <source>
        <strain evidence="3">JCM 16703</strain>
    </source>
</reference>
<gene>
    <name evidence="2" type="ORF">GCM10022215_15010</name>
</gene>
<accession>A0ABP7XGF5</accession>
<keyword evidence="3" id="KW-1185">Reference proteome</keyword>
<dbReference type="PANTHER" id="PTHR33371">
    <property type="entry name" value="INTERMEMBRANE PHOSPHOLIPID TRANSPORT SYSTEM BINDING PROTEIN MLAD-RELATED"/>
    <property type="match status" value="1"/>
</dbReference>
<feature type="domain" description="Mce/MlaD" evidence="1">
    <location>
        <begin position="45"/>
        <end position="121"/>
    </location>
</feature>
<dbReference type="InterPro" id="IPR052336">
    <property type="entry name" value="MlaD_Phospholipid_Transporter"/>
</dbReference>
<dbReference type="InterPro" id="IPR003399">
    <property type="entry name" value="Mce/MlaD"/>
</dbReference>
<name>A0ABP7XGF5_9ACTN</name>
<dbReference type="EMBL" id="BAAAZH010000012">
    <property type="protein sequence ID" value="GAA4115837.1"/>
    <property type="molecule type" value="Genomic_DNA"/>
</dbReference>
<sequence length="475" mass="49425">MKSGRRFFAKRRGSAAGVIAVALIVLIATITTTSASDMGRSGDALTLYAESADAGALIQGNDVRMFGVKIGVVKKLEVVRNDTARLTLDLTSPETPIHTDATLRVRPVSLLGERYLELDPGSAKAPLAEDGFTFPASQVSRAVDLDEVLDTVDAPTGTALSALLQTLGEGLQGNGDNAAAAVDKLAPTMQQANELVSVLGGQTDTLNQLIDALEPVAAAVGTNNGSSVDSLVDSAGELLSATADQQAELRDTLDQLPTTLVTAQRTLARLSGLADQATPALRSARPFTDDLQQIAGEAIDFSDAAAPAIATLKPVLAKGRELIKEAAPLVAQLNSSSDAMAADAKNGSRFLNDLSDHLGGILDFITYWSLTTNGKDGLSHYFRVQVIVDQDTVTSLAPQVPNLPQLPNVPNLPNLGLPDLGLPDVAGNLPLVGNLLGGLLGRKEQRARADQQDSATGLSLQQESSLLGMLMGGTS</sequence>
<dbReference type="RefSeq" id="WP_344732687.1">
    <property type="nucleotide sequence ID" value="NZ_BAAAZH010000012.1"/>
</dbReference>
<evidence type="ECO:0000313" key="2">
    <source>
        <dbReference type="EMBL" id="GAA4115837.1"/>
    </source>
</evidence>
<protein>
    <recommendedName>
        <fullName evidence="1">Mce/MlaD domain-containing protein</fullName>
    </recommendedName>
</protein>
<comment type="caution">
    <text evidence="2">The sequence shown here is derived from an EMBL/GenBank/DDBJ whole genome shotgun (WGS) entry which is preliminary data.</text>
</comment>
<dbReference type="Pfam" id="PF02470">
    <property type="entry name" value="MlaD"/>
    <property type="match status" value="1"/>
</dbReference>
<evidence type="ECO:0000259" key="1">
    <source>
        <dbReference type="Pfam" id="PF02470"/>
    </source>
</evidence>
<dbReference type="PANTHER" id="PTHR33371:SF4">
    <property type="entry name" value="INTERMEMBRANE PHOSPHOLIPID TRANSPORT SYSTEM BINDING PROTEIN MLAD"/>
    <property type="match status" value="1"/>
</dbReference>
<evidence type="ECO:0000313" key="3">
    <source>
        <dbReference type="Proteomes" id="UP001501495"/>
    </source>
</evidence>
<dbReference type="Proteomes" id="UP001501495">
    <property type="component" value="Unassembled WGS sequence"/>
</dbReference>